<feature type="compositionally biased region" description="Polar residues" evidence="2">
    <location>
        <begin position="375"/>
        <end position="385"/>
    </location>
</feature>
<protein>
    <submittedName>
        <fullName evidence="3">Uncharacterized protein</fullName>
    </submittedName>
</protein>
<accession>I7M303</accession>
<dbReference type="EMBL" id="GG662556">
    <property type="protein sequence ID" value="EAS01808.2"/>
    <property type="molecule type" value="Genomic_DNA"/>
</dbReference>
<feature type="coiled-coil region" evidence="1">
    <location>
        <begin position="609"/>
        <end position="636"/>
    </location>
</feature>
<dbReference type="RefSeq" id="XP_001022053.2">
    <property type="nucleotide sequence ID" value="XM_001022053.2"/>
</dbReference>
<feature type="compositionally biased region" description="Polar residues" evidence="2">
    <location>
        <begin position="349"/>
        <end position="365"/>
    </location>
</feature>
<keyword evidence="1" id="KW-0175">Coiled coil</keyword>
<evidence type="ECO:0000313" key="3">
    <source>
        <dbReference type="EMBL" id="EAS01808.2"/>
    </source>
</evidence>
<evidence type="ECO:0000256" key="1">
    <source>
        <dbReference type="SAM" id="Coils"/>
    </source>
</evidence>
<organism evidence="3 4">
    <name type="scientific">Tetrahymena thermophila (strain SB210)</name>
    <dbReference type="NCBI Taxonomy" id="312017"/>
    <lineage>
        <taxon>Eukaryota</taxon>
        <taxon>Sar</taxon>
        <taxon>Alveolata</taxon>
        <taxon>Ciliophora</taxon>
        <taxon>Intramacronucleata</taxon>
        <taxon>Oligohymenophorea</taxon>
        <taxon>Hymenostomatida</taxon>
        <taxon>Tetrahymenina</taxon>
        <taxon>Tetrahymenidae</taxon>
        <taxon>Tetrahymena</taxon>
    </lineage>
</organism>
<dbReference type="eggNOG" id="ENOG502SYU6">
    <property type="taxonomic scope" value="Eukaryota"/>
</dbReference>
<dbReference type="GeneID" id="7842566"/>
<proteinExistence type="predicted"/>
<evidence type="ECO:0000256" key="2">
    <source>
        <dbReference type="SAM" id="MobiDB-lite"/>
    </source>
</evidence>
<dbReference type="AlphaFoldDB" id="I7M303"/>
<dbReference type="Proteomes" id="UP000009168">
    <property type="component" value="Unassembled WGS sequence"/>
</dbReference>
<sequence length="729" mass="86190">MNSFPQPILDKSLVNYDIRGARAKYIEKEVKLYEREQKSPPIPQKYPEDYIVNTRHGSNPVVQKAKIPNYEVRLPQGQSPFDAGGKKHYFVHDGEIKEKRSLENPYNLPPTYEFIQQYYPRNLNIQDIEGTVPGSLGNKVVKNKEQAKKLIQKDKSEIEQLQELQKNPYEKYLDALDKFKSEMNQGQSGEFKDRHHFIVNPDNPYAPVDHPRYNQGNQNSNKENPEKSSVTQEKALEKESNLDRQQYNHENNKKYYQEDEGYKPRQFRDENKLQNFNSQQEIKEQQFKSQDQNQDYYKQLEYERIMQEYEKEKKLAEYKVEQQNLQKEREYQFQKNNEISLLKNEKRSQSPYQREQQGIRQSGRQSPEIDYRRQGLQSQYKSQPNLSKLNHQQDIISHAINNISPQITKQNLAPNLNLEGYIQYGKGARLNPTSMSYVGTELANKNITLSHNLLGNQIIAKEKMLRGNQKDNLRYTHTQLNFQKFEKYPGEFMDILKAQGKPPTNENLFQLQYERANAPKSTMENLIKYPVNVYEKGEGNLDHYKRETVALPQQRELPSEYQQPLKNNSILQQRQNDDSIEYKQYKNNTPFGAPFSYNPNEYKKKEMVALNHSKQLEKIEQMMDKADKQIDNIQRSSPDIQQPHIKKTLNPDHYAEIISQIRAEEEEKARNKMEYQRYLEQKHQQERFAGLGSYGDVQRQKDQKQNQSMEYIQQYGAKGLRNLSNVRII</sequence>
<feature type="region of interest" description="Disordered" evidence="2">
    <location>
        <begin position="184"/>
        <end position="259"/>
    </location>
</feature>
<dbReference type="OrthoDB" id="287021at2759"/>
<feature type="region of interest" description="Disordered" evidence="2">
    <location>
        <begin position="340"/>
        <end position="385"/>
    </location>
</feature>
<reference evidence="4" key="1">
    <citation type="journal article" date="2006" name="PLoS Biol.">
        <title>Macronuclear genome sequence of the ciliate Tetrahymena thermophila, a model eukaryote.</title>
        <authorList>
            <person name="Eisen J.A."/>
            <person name="Coyne R.S."/>
            <person name="Wu M."/>
            <person name="Wu D."/>
            <person name="Thiagarajan M."/>
            <person name="Wortman J.R."/>
            <person name="Badger J.H."/>
            <person name="Ren Q."/>
            <person name="Amedeo P."/>
            <person name="Jones K.M."/>
            <person name="Tallon L.J."/>
            <person name="Delcher A.L."/>
            <person name="Salzberg S.L."/>
            <person name="Silva J.C."/>
            <person name="Haas B.J."/>
            <person name="Majoros W.H."/>
            <person name="Farzad M."/>
            <person name="Carlton J.M."/>
            <person name="Smith R.K. Jr."/>
            <person name="Garg J."/>
            <person name="Pearlman R.E."/>
            <person name="Karrer K.M."/>
            <person name="Sun L."/>
            <person name="Manning G."/>
            <person name="Elde N.C."/>
            <person name="Turkewitz A.P."/>
            <person name="Asai D.J."/>
            <person name="Wilkes D.E."/>
            <person name="Wang Y."/>
            <person name="Cai H."/>
            <person name="Collins K."/>
            <person name="Stewart B.A."/>
            <person name="Lee S.R."/>
            <person name="Wilamowska K."/>
            <person name="Weinberg Z."/>
            <person name="Ruzzo W.L."/>
            <person name="Wloga D."/>
            <person name="Gaertig J."/>
            <person name="Frankel J."/>
            <person name="Tsao C.-C."/>
            <person name="Gorovsky M.A."/>
            <person name="Keeling P.J."/>
            <person name="Waller R.F."/>
            <person name="Patron N.J."/>
            <person name="Cherry J.M."/>
            <person name="Stover N.A."/>
            <person name="Krieger C.J."/>
            <person name="del Toro C."/>
            <person name="Ryder H.F."/>
            <person name="Williamson S.C."/>
            <person name="Barbeau R.A."/>
            <person name="Hamilton E.P."/>
            <person name="Orias E."/>
        </authorList>
    </citation>
    <scope>NUCLEOTIDE SEQUENCE [LARGE SCALE GENOMIC DNA]</scope>
    <source>
        <strain evidence="4">SB210</strain>
    </source>
</reference>
<feature type="compositionally biased region" description="Basic and acidic residues" evidence="2">
    <location>
        <begin position="234"/>
        <end position="259"/>
    </location>
</feature>
<evidence type="ECO:0000313" key="4">
    <source>
        <dbReference type="Proteomes" id="UP000009168"/>
    </source>
</evidence>
<name>I7M303_TETTS</name>
<gene>
    <name evidence="3" type="ORF">TTHERM_00564540</name>
</gene>
<dbReference type="InParanoid" id="I7M303"/>
<feature type="compositionally biased region" description="Polar residues" evidence="2">
    <location>
        <begin position="214"/>
        <end position="232"/>
    </location>
</feature>
<dbReference type="KEGG" id="tet:TTHERM_00564540"/>
<keyword evidence="4" id="KW-1185">Reference proteome</keyword>